<name>A0A1U8IXQ7_GOSHI</name>
<dbReference type="PANTHER" id="PTHR15503">
    <property type="entry name" value="LDOC1 RELATED"/>
    <property type="match status" value="1"/>
</dbReference>
<reference evidence="3" key="2">
    <citation type="submission" date="2025-08" db="UniProtKB">
        <authorList>
            <consortium name="RefSeq"/>
        </authorList>
    </citation>
    <scope>IDENTIFICATION</scope>
</reference>
<keyword evidence="2" id="KW-1185">Reference proteome</keyword>
<dbReference type="InterPro" id="IPR032567">
    <property type="entry name" value="RTL1-rel"/>
</dbReference>
<evidence type="ECO:0000256" key="1">
    <source>
        <dbReference type="SAM" id="MobiDB-lite"/>
    </source>
</evidence>
<dbReference type="RefSeq" id="XP_016681163.1">
    <property type="nucleotide sequence ID" value="XM_016825674.1"/>
</dbReference>
<dbReference type="PaxDb" id="3635-A0A1U8IXQ7"/>
<dbReference type="PANTHER" id="PTHR15503:SF45">
    <property type="entry name" value="RNA-DIRECTED DNA POLYMERASE HOMOLOG"/>
    <property type="match status" value="1"/>
</dbReference>
<proteinExistence type="predicted"/>
<dbReference type="CDD" id="cd00303">
    <property type="entry name" value="retropepsin_like"/>
    <property type="match status" value="1"/>
</dbReference>
<dbReference type="GeneID" id="107899938"/>
<dbReference type="Proteomes" id="UP000818029">
    <property type="component" value="Chromosome D06"/>
</dbReference>
<dbReference type="Pfam" id="PF08284">
    <property type="entry name" value="RVP_2"/>
    <property type="match status" value="1"/>
</dbReference>
<dbReference type="OrthoDB" id="849129at2759"/>
<dbReference type="InterPro" id="IPR021109">
    <property type="entry name" value="Peptidase_aspartic_dom_sf"/>
</dbReference>
<sequence length="241" mass="26930">MHKIVNSDKTQLGNEHQRYSWMGLPESVVEGIERPKKKVKVDGTIRVGALIAATGQLSYTDCGRCHQGECWKRIVACLRWGSLEHRIRECPQRSDLMLALGISTVPPPTKVQQPPRGRGLGRGQRAPDRGVSHTEARQLALVYVVHRREDGDALDVITNIGSTHSYIAYIVSENLGILVESTTGEVTVQSPLRQLVKVNKLFRYVPLEFQGAIFLVDLMELPFGVFDLILGMGWLVKHRVS</sequence>
<organism evidence="2 3">
    <name type="scientific">Gossypium hirsutum</name>
    <name type="common">Upland cotton</name>
    <name type="synonym">Gossypium mexicanum</name>
    <dbReference type="NCBI Taxonomy" id="3635"/>
    <lineage>
        <taxon>Eukaryota</taxon>
        <taxon>Viridiplantae</taxon>
        <taxon>Streptophyta</taxon>
        <taxon>Embryophyta</taxon>
        <taxon>Tracheophyta</taxon>
        <taxon>Spermatophyta</taxon>
        <taxon>Magnoliopsida</taxon>
        <taxon>eudicotyledons</taxon>
        <taxon>Gunneridae</taxon>
        <taxon>Pentapetalae</taxon>
        <taxon>rosids</taxon>
        <taxon>malvids</taxon>
        <taxon>Malvales</taxon>
        <taxon>Malvaceae</taxon>
        <taxon>Malvoideae</taxon>
        <taxon>Gossypium</taxon>
    </lineage>
</organism>
<accession>A0A1U8IXQ7</accession>
<dbReference type="AlphaFoldDB" id="A0A1U8IXQ7"/>
<dbReference type="KEGG" id="ghi:107899938"/>
<gene>
    <name evidence="3" type="primary">LOC107899938</name>
</gene>
<dbReference type="Gene3D" id="2.40.70.10">
    <property type="entry name" value="Acid Proteases"/>
    <property type="match status" value="1"/>
</dbReference>
<evidence type="ECO:0000313" key="2">
    <source>
        <dbReference type="Proteomes" id="UP000818029"/>
    </source>
</evidence>
<reference evidence="2" key="1">
    <citation type="journal article" date="2020" name="Nat. Genet.">
        <title>Genomic diversifications of five Gossypium allopolyploid species and their impact on cotton improvement.</title>
        <authorList>
            <person name="Chen Z.J."/>
            <person name="Sreedasyam A."/>
            <person name="Ando A."/>
            <person name="Song Q."/>
            <person name="De Santiago L.M."/>
            <person name="Hulse-Kemp A.M."/>
            <person name="Ding M."/>
            <person name="Ye W."/>
            <person name="Kirkbride R.C."/>
            <person name="Jenkins J."/>
            <person name="Plott C."/>
            <person name="Lovell J."/>
            <person name="Lin Y.M."/>
            <person name="Vaughn R."/>
            <person name="Liu B."/>
            <person name="Simpson S."/>
            <person name="Scheffler B.E."/>
            <person name="Wen L."/>
            <person name="Saski C.A."/>
            <person name="Grover C.E."/>
            <person name="Hu G."/>
            <person name="Conover J.L."/>
            <person name="Carlson J.W."/>
            <person name="Shu S."/>
            <person name="Boston L.B."/>
            <person name="Williams M."/>
            <person name="Peterson D.G."/>
            <person name="McGee K."/>
            <person name="Jones D.C."/>
            <person name="Wendel J.F."/>
            <person name="Stelly D.M."/>
            <person name="Grimwood J."/>
            <person name="Schmutz J."/>
        </authorList>
    </citation>
    <scope>NUCLEOTIDE SEQUENCE [LARGE SCALE GENOMIC DNA]</scope>
    <source>
        <strain evidence="2">cv. TM-1</strain>
    </source>
</reference>
<protein>
    <submittedName>
        <fullName evidence="3">Uncharacterized protein</fullName>
    </submittedName>
</protein>
<feature type="region of interest" description="Disordered" evidence="1">
    <location>
        <begin position="107"/>
        <end position="129"/>
    </location>
</feature>
<evidence type="ECO:0000313" key="3">
    <source>
        <dbReference type="RefSeq" id="XP_016681163.1"/>
    </source>
</evidence>